<feature type="domain" description="CNNM transmembrane" evidence="13">
    <location>
        <begin position="198"/>
        <end position="378"/>
    </location>
</feature>
<dbReference type="Pfam" id="PF00571">
    <property type="entry name" value="CBS"/>
    <property type="match status" value="1"/>
</dbReference>
<evidence type="ECO:0000313" key="14">
    <source>
        <dbReference type="EMBL" id="CAD6187355.1"/>
    </source>
</evidence>
<keyword evidence="3 10" id="KW-0812">Transmembrane</keyword>
<accession>A0A8S1GVL4</accession>
<comment type="subcellular location">
    <subcellularLocation>
        <location evidence="1">Basolateral cell membrane</location>
        <topology evidence="1">Multi-pass membrane protein</topology>
    </subcellularLocation>
    <subcellularLocation>
        <location evidence="11">Cell membrane</location>
        <topology evidence="11">Multi-pass membrane protein</topology>
    </subcellularLocation>
</comment>
<keyword evidence="15" id="KW-1185">Reference proteome</keyword>
<dbReference type="GO" id="GO:1905941">
    <property type="term" value="P:positive regulation of gonad development"/>
    <property type="evidence" value="ECO:0007669"/>
    <property type="project" value="UniProtKB-ARBA"/>
</dbReference>
<dbReference type="InterPro" id="IPR002550">
    <property type="entry name" value="CNNM"/>
</dbReference>
<evidence type="ECO:0000256" key="7">
    <source>
        <dbReference type="ARBA" id="ARBA00023122"/>
    </source>
</evidence>
<dbReference type="InterPro" id="IPR044751">
    <property type="entry name" value="Ion_transp-like_CBS"/>
</dbReference>
<comment type="caution">
    <text evidence="14">The sequence shown here is derived from an EMBL/GenBank/DDBJ whole genome shotgun (WGS) entry which is preliminary data.</text>
</comment>
<evidence type="ECO:0000256" key="3">
    <source>
        <dbReference type="ARBA" id="ARBA00022692"/>
    </source>
</evidence>
<evidence type="ECO:0000256" key="11">
    <source>
        <dbReference type="RuleBase" id="RU369091"/>
    </source>
</evidence>
<feature type="transmembrane region" description="Helical" evidence="11">
    <location>
        <begin position="197"/>
        <end position="215"/>
    </location>
</feature>
<dbReference type="AlphaFoldDB" id="A0A8S1GVL4"/>
<dbReference type="GO" id="GO:0032026">
    <property type="term" value="P:response to magnesium ion"/>
    <property type="evidence" value="ECO:0007669"/>
    <property type="project" value="UniProtKB-ARBA"/>
</dbReference>
<dbReference type="OrthoDB" id="5353557at2759"/>
<comment type="function">
    <text evidence="11">Metal transporter.</text>
</comment>
<feature type="compositionally biased region" description="Low complexity" evidence="12">
    <location>
        <begin position="24"/>
        <end position="44"/>
    </location>
</feature>
<dbReference type="CDD" id="cd04590">
    <property type="entry name" value="CBS_pair_CorC_HlyC_assoc"/>
    <property type="match status" value="1"/>
</dbReference>
<dbReference type="GO" id="GO:0016323">
    <property type="term" value="C:basolateral plasma membrane"/>
    <property type="evidence" value="ECO:0007669"/>
    <property type="project" value="UniProtKB-SubCell"/>
</dbReference>
<evidence type="ECO:0000259" key="13">
    <source>
        <dbReference type="PROSITE" id="PS51846"/>
    </source>
</evidence>
<keyword evidence="6" id="KW-0813">Transport</keyword>
<dbReference type="GO" id="GO:0040018">
    <property type="term" value="P:positive regulation of multicellular organism growth"/>
    <property type="evidence" value="ECO:0007669"/>
    <property type="project" value="UniProtKB-ARBA"/>
</dbReference>
<evidence type="ECO:0000256" key="8">
    <source>
        <dbReference type="ARBA" id="ARBA00023136"/>
    </source>
</evidence>
<proteinExistence type="inferred from homology"/>
<feature type="transmembrane region" description="Helical" evidence="11">
    <location>
        <begin position="287"/>
        <end position="307"/>
    </location>
</feature>
<gene>
    <name evidence="14" type="ORF">CAUJ_LOCUS3274</name>
</gene>
<dbReference type="FunFam" id="3.10.580.10:FF:000006">
    <property type="entry name" value="DUF21 and CBS domain protein"/>
    <property type="match status" value="1"/>
</dbReference>
<dbReference type="PANTHER" id="PTHR12064:SF94">
    <property type="entry name" value="UNEXTENDED PROTEIN"/>
    <property type="match status" value="1"/>
</dbReference>
<feature type="transmembrane region" description="Helical" evidence="11">
    <location>
        <begin position="259"/>
        <end position="281"/>
    </location>
</feature>
<keyword evidence="4" id="KW-0677">Repeat</keyword>
<dbReference type="InterPro" id="IPR046342">
    <property type="entry name" value="CBS_dom_sf"/>
</dbReference>
<organism evidence="14 15">
    <name type="scientific">Caenorhabditis auriculariae</name>
    <dbReference type="NCBI Taxonomy" id="2777116"/>
    <lineage>
        <taxon>Eukaryota</taxon>
        <taxon>Metazoa</taxon>
        <taxon>Ecdysozoa</taxon>
        <taxon>Nematoda</taxon>
        <taxon>Chromadorea</taxon>
        <taxon>Rhabditida</taxon>
        <taxon>Rhabditina</taxon>
        <taxon>Rhabditomorpha</taxon>
        <taxon>Rhabditoidea</taxon>
        <taxon>Rhabditidae</taxon>
        <taxon>Peloderinae</taxon>
        <taxon>Caenorhabditis</taxon>
    </lineage>
</organism>
<dbReference type="GO" id="GO:0022857">
    <property type="term" value="F:transmembrane transporter activity"/>
    <property type="evidence" value="ECO:0007669"/>
    <property type="project" value="UniProtKB-UniRule"/>
</dbReference>
<name>A0A8S1GVL4_9PELO</name>
<dbReference type="GO" id="GO:0015693">
    <property type="term" value="P:magnesium ion transport"/>
    <property type="evidence" value="ECO:0007669"/>
    <property type="project" value="UniProtKB-ARBA"/>
</dbReference>
<keyword evidence="6" id="KW-0406">Ion transport</keyword>
<evidence type="ECO:0000256" key="1">
    <source>
        <dbReference type="ARBA" id="ARBA00004554"/>
    </source>
</evidence>
<feature type="region of interest" description="Disordered" evidence="12">
    <location>
        <begin position="24"/>
        <end position="47"/>
    </location>
</feature>
<evidence type="ECO:0000313" key="15">
    <source>
        <dbReference type="Proteomes" id="UP000835052"/>
    </source>
</evidence>
<dbReference type="GO" id="GO:0008340">
    <property type="term" value="P:determination of adult lifespan"/>
    <property type="evidence" value="ECO:0007669"/>
    <property type="project" value="UniProtKB-ARBA"/>
</dbReference>
<keyword evidence="7" id="KW-0129">CBS domain</keyword>
<dbReference type="Proteomes" id="UP000835052">
    <property type="component" value="Unassembled WGS sequence"/>
</dbReference>
<dbReference type="EMBL" id="CAJGYM010000006">
    <property type="protein sequence ID" value="CAD6187355.1"/>
    <property type="molecule type" value="Genomic_DNA"/>
</dbReference>
<dbReference type="GO" id="GO:0040026">
    <property type="term" value="P:positive regulation of vulval development"/>
    <property type="evidence" value="ECO:0007669"/>
    <property type="project" value="UniProtKB-ARBA"/>
</dbReference>
<evidence type="ECO:0000256" key="6">
    <source>
        <dbReference type="ARBA" id="ARBA00023065"/>
    </source>
</evidence>
<keyword evidence="9" id="KW-0325">Glycoprotein</keyword>
<comment type="similarity">
    <text evidence="2 11">Belongs to the ACDP family.</text>
</comment>
<dbReference type="Pfam" id="PF25562">
    <property type="entry name" value="CNBH_CNNM2_C"/>
    <property type="match status" value="1"/>
</dbReference>
<dbReference type="InterPro" id="IPR000644">
    <property type="entry name" value="CBS_dom"/>
</dbReference>
<dbReference type="SUPFAM" id="SSF54631">
    <property type="entry name" value="CBS-domain pair"/>
    <property type="match status" value="1"/>
</dbReference>
<feature type="transmembrane region" description="Helical" evidence="11">
    <location>
        <begin position="328"/>
        <end position="348"/>
    </location>
</feature>
<dbReference type="GO" id="GO:0010960">
    <property type="term" value="P:magnesium ion homeostasis"/>
    <property type="evidence" value="ECO:0007669"/>
    <property type="project" value="InterPro"/>
</dbReference>
<keyword evidence="5 10" id="KW-1133">Transmembrane helix</keyword>
<dbReference type="PANTHER" id="PTHR12064">
    <property type="entry name" value="METAL TRANSPORTER CNNM"/>
    <property type="match status" value="1"/>
</dbReference>
<evidence type="ECO:0000256" key="5">
    <source>
        <dbReference type="ARBA" id="ARBA00022989"/>
    </source>
</evidence>
<evidence type="ECO:0000256" key="9">
    <source>
        <dbReference type="ARBA" id="ARBA00023180"/>
    </source>
</evidence>
<sequence length="784" mass="87501">MLQTKGVVRRRGLLRTGIQSLPYYLSSSPPRQSRLRQPPSSARPRLSRRAPEILQAVTSAPVIKLNDEHARGKNVIVSGIRLETNEIDDFLGFNERGNSYIKPETEVKVIFYGFGFTDVVAVSFTRNGSCNDGEHIYESNFFIKTPTRFVVTTKFEEDDGRMFSPCIAERPAAGQKAVFTVQNNAHMLISTQIPEKIYYFPLPIQVTMISFLLILSGLFSGLNLGLMSLSLTELQLISKAGSSREAKFAEAIIPIRKKGNFLLCSLLLGNVIVNSAISILLDNITGSGGVALICSSVAIVIVGEIFPQALCVKKGLEVGAKTIWITRCFMAFTAVASYPISLLLDLILGEEVTSFDRKRLVELIKLQNGSGKPGDGELLRDEFRIALGALEIWDKTVSDVMTKIEDVFMLPTSARLNTKLVAEILRMGYTRIPIYEHDRNNVVSLLFVKDLALLDPEDNVSVSTVCNFHQHMVRFVTEDTPLRFLLDEFKKGDYHLAMVHKLVYADDADPSYELVGLITLEDIFEEILQAEIVDETDAVIDNVHRKKRCGRKSRDMSALINPKNPSCVVSGQMQIVAMQWLINIHPIFGPDYLTPSILEKLILQGCRKVETSLLTDVSEPNFVLPRAAKLFTKGEYSDKFVLILEGRALITVGQDGMNFEAGPWDILGREMLDGLAKSCEDDDGNINRSCSSLPTDRPRQLLGFVSDFTAVIRQSCTFVEIHANDWLLAYKSTLLVRRNSLDDKGPKSTNRTISHNNLHDTKDTFFEISTVSLAEKKREAAFLQ</sequence>
<dbReference type="Gene3D" id="3.10.580.10">
    <property type="entry name" value="CBS-domain"/>
    <property type="match status" value="1"/>
</dbReference>
<keyword evidence="8 10" id="KW-0472">Membrane</keyword>
<evidence type="ECO:0000256" key="4">
    <source>
        <dbReference type="ARBA" id="ARBA00022737"/>
    </source>
</evidence>
<evidence type="ECO:0000256" key="12">
    <source>
        <dbReference type="SAM" id="MobiDB-lite"/>
    </source>
</evidence>
<protein>
    <recommendedName>
        <fullName evidence="11">Metal transporter</fullName>
    </recommendedName>
</protein>
<evidence type="ECO:0000256" key="2">
    <source>
        <dbReference type="ARBA" id="ARBA00010484"/>
    </source>
</evidence>
<dbReference type="Pfam" id="PF01595">
    <property type="entry name" value="CNNM"/>
    <property type="match status" value="1"/>
</dbReference>
<dbReference type="PROSITE" id="PS51846">
    <property type="entry name" value="CNNM"/>
    <property type="match status" value="1"/>
</dbReference>
<evidence type="ECO:0000256" key="10">
    <source>
        <dbReference type="PROSITE-ProRule" id="PRU01193"/>
    </source>
</evidence>
<reference evidence="14" key="1">
    <citation type="submission" date="2020-10" db="EMBL/GenBank/DDBJ databases">
        <authorList>
            <person name="Kikuchi T."/>
        </authorList>
    </citation>
    <scope>NUCLEOTIDE SEQUENCE</scope>
    <source>
        <strain evidence="14">NKZ352</strain>
    </source>
</reference>
<dbReference type="InterPro" id="IPR045095">
    <property type="entry name" value="ACDP"/>
</dbReference>